<evidence type="ECO:0000259" key="6">
    <source>
        <dbReference type="PROSITE" id="PS51805"/>
    </source>
</evidence>
<sequence length="414" mass="47778">SFSLNEFWNNQGLESEQDSSSSEDDIYLHSDNSDSNISIDQSQSTAGQEESLKMLFISLLIHYINYVHPFRCGLIVHENCYVTDNFEDCASKPWFCEPCLYGLKEPPFCELCPSRYGAFKKSDIGGGWVHLLCALYTPDITFGEVNSLTAVSWQEMDYRLFGKRTCVACTDPVMARIGVAVACEAALCKNYLHVTCAQRLGLLVDNWENSQQNTKNGNDAEMVDPHFLTCRKHSVEEIARQKRAAIWIVLQHDYKRTRLMHTSSKFSELFCNKAESIGIGRKKFMDSFSQLREENFSFMPPGFSTEFISYFKLREEKILPFESKKVEELEFLNKQLRDKQHRLEMELDKSTNQHFLIMCDTCKKHYHLDCLDPPLAKMPKKTAKFGWECSHCHNSSDSDEQGSELLVRDIFLHF</sequence>
<evidence type="ECO:0000313" key="9">
    <source>
        <dbReference type="Proteomes" id="UP000274756"/>
    </source>
</evidence>
<dbReference type="STRING" id="318479.A0A158Q520"/>
<dbReference type="InterPro" id="IPR011011">
    <property type="entry name" value="Znf_FYVE_PHD"/>
</dbReference>
<dbReference type="AlphaFoldDB" id="A0A158Q520"/>
<dbReference type="Gene3D" id="2.30.30.1150">
    <property type="match status" value="1"/>
</dbReference>
<dbReference type="PROSITE" id="PS51805">
    <property type="entry name" value="EPHD"/>
    <property type="match status" value="1"/>
</dbReference>
<keyword evidence="9" id="KW-1185">Reference proteome</keyword>
<evidence type="ECO:0000256" key="4">
    <source>
        <dbReference type="SAM" id="Coils"/>
    </source>
</evidence>
<feature type="compositionally biased region" description="Polar residues" evidence="5">
    <location>
        <begin position="1"/>
        <end position="13"/>
    </location>
</feature>
<keyword evidence="1" id="KW-0479">Metal-binding</keyword>
<dbReference type="InterPro" id="IPR034732">
    <property type="entry name" value="EPHD"/>
</dbReference>
<accession>A0A158Q520</accession>
<dbReference type="GO" id="GO:0008270">
    <property type="term" value="F:zinc ion binding"/>
    <property type="evidence" value="ECO:0007669"/>
    <property type="project" value="UniProtKB-KW"/>
</dbReference>
<dbReference type="Pfam" id="PF00628">
    <property type="entry name" value="PHD"/>
    <property type="match status" value="1"/>
</dbReference>
<reference evidence="10" key="1">
    <citation type="submission" date="2016-04" db="UniProtKB">
        <authorList>
            <consortium name="WormBaseParasite"/>
        </authorList>
    </citation>
    <scope>IDENTIFICATION</scope>
</reference>
<evidence type="ECO:0000256" key="2">
    <source>
        <dbReference type="ARBA" id="ARBA00022771"/>
    </source>
</evidence>
<keyword evidence="3" id="KW-0862">Zinc</keyword>
<dbReference type="Proteomes" id="UP000274756">
    <property type="component" value="Unassembled WGS sequence"/>
</dbReference>
<feature type="coiled-coil region" evidence="4">
    <location>
        <begin position="326"/>
        <end position="353"/>
    </location>
</feature>
<reference evidence="7 9" key="2">
    <citation type="submission" date="2018-11" db="EMBL/GenBank/DDBJ databases">
        <authorList>
            <consortium name="Pathogen Informatics"/>
        </authorList>
    </citation>
    <scope>NUCLEOTIDE SEQUENCE [LARGE SCALE GENOMIC DNA]</scope>
</reference>
<evidence type="ECO:0000313" key="10">
    <source>
        <dbReference type="WBParaSite" id="DME_0000626101-mRNA-1"/>
    </source>
</evidence>
<protein>
    <submittedName>
        <fullName evidence="10">PHD-type domain-containing protein</fullName>
    </submittedName>
</protein>
<evidence type="ECO:0000256" key="5">
    <source>
        <dbReference type="SAM" id="MobiDB-lite"/>
    </source>
</evidence>
<dbReference type="InterPro" id="IPR001965">
    <property type="entry name" value="Znf_PHD"/>
</dbReference>
<dbReference type="SUPFAM" id="SSF57903">
    <property type="entry name" value="FYVE/PHD zinc finger"/>
    <property type="match status" value="1"/>
</dbReference>
<dbReference type="WBParaSite" id="DME_0000626101-mRNA-1">
    <property type="protein sequence ID" value="DME_0000626101-mRNA-1"/>
    <property type="gene ID" value="DME_0000626101"/>
</dbReference>
<dbReference type="PANTHER" id="PTHR13793:SF158">
    <property type="entry name" value="PHD-TYPE DOMAIN-CONTAINING PROTEIN"/>
    <property type="match status" value="1"/>
</dbReference>
<dbReference type="InterPro" id="IPR050701">
    <property type="entry name" value="Histone_Mod_Regulator"/>
</dbReference>
<gene>
    <name evidence="7" type="ORF">DME_LOCUS1158</name>
</gene>
<organism evidence="8 10">
    <name type="scientific">Dracunculus medinensis</name>
    <name type="common">Guinea worm</name>
    <dbReference type="NCBI Taxonomy" id="318479"/>
    <lineage>
        <taxon>Eukaryota</taxon>
        <taxon>Metazoa</taxon>
        <taxon>Ecdysozoa</taxon>
        <taxon>Nematoda</taxon>
        <taxon>Chromadorea</taxon>
        <taxon>Rhabditida</taxon>
        <taxon>Spirurina</taxon>
        <taxon>Dracunculoidea</taxon>
        <taxon>Dracunculidae</taxon>
        <taxon>Dracunculus</taxon>
    </lineage>
</organism>
<dbReference type="Pfam" id="PF13832">
    <property type="entry name" value="zf-HC5HC2H_2"/>
    <property type="match status" value="1"/>
</dbReference>
<feature type="region of interest" description="Disordered" evidence="5">
    <location>
        <begin position="1"/>
        <end position="25"/>
    </location>
</feature>
<evidence type="ECO:0000313" key="8">
    <source>
        <dbReference type="Proteomes" id="UP000038040"/>
    </source>
</evidence>
<keyword evidence="2" id="KW-0863">Zinc-finger</keyword>
<feature type="domain" description="PHD-type" evidence="6">
    <location>
        <begin position="106"/>
        <end position="234"/>
    </location>
</feature>
<dbReference type="InterPro" id="IPR013083">
    <property type="entry name" value="Znf_RING/FYVE/PHD"/>
</dbReference>
<name>A0A158Q520_DRAME</name>
<evidence type="ECO:0000256" key="1">
    <source>
        <dbReference type="ARBA" id="ARBA00022723"/>
    </source>
</evidence>
<dbReference type="SMART" id="SM00249">
    <property type="entry name" value="PHD"/>
    <property type="match status" value="2"/>
</dbReference>
<proteinExistence type="predicted"/>
<evidence type="ECO:0000313" key="7">
    <source>
        <dbReference type="EMBL" id="VDN51185.1"/>
    </source>
</evidence>
<dbReference type="Gene3D" id="3.30.40.10">
    <property type="entry name" value="Zinc/RING finger domain, C3HC4 (zinc finger)"/>
    <property type="match status" value="1"/>
</dbReference>
<dbReference type="Proteomes" id="UP000038040">
    <property type="component" value="Unplaced"/>
</dbReference>
<dbReference type="OrthoDB" id="336088at2759"/>
<evidence type="ECO:0000256" key="3">
    <source>
        <dbReference type="ARBA" id="ARBA00022833"/>
    </source>
</evidence>
<dbReference type="EMBL" id="UYYG01000014">
    <property type="protein sequence ID" value="VDN51185.1"/>
    <property type="molecule type" value="Genomic_DNA"/>
</dbReference>
<dbReference type="PANTHER" id="PTHR13793">
    <property type="entry name" value="PHD FINGER PROTEINS"/>
    <property type="match status" value="1"/>
</dbReference>
<dbReference type="GO" id="GO:0006357">
    <property type="term" value="P:regulation of transcription by RNA polymerase II"/>
    <property type="evidence" value="ECO:0007669"/>
    <property type="project" value="TreeGrafter"/>
</dbReference>
<feature type="compositionally biased region" description="Acidic residues" evidence="5">
    <location>
        <begin position="15"/>
        <end position="25"/>
    </location>
</feature>
<keyword evidence="4" id="KW-0175">Coiled coil</keyword>
<dbReference type="InterPro" id="IPR019787">
    <property type="entry name" value="Znf_PHD-finger"/>
</dbReference>